<dbReference type="SUPFAM" id="SSF111369">
    <property type="entry name" value="HlyD-like secretion proteins"/>
    <property type="match status" value="1"/>
</dbReference>
<dbReference type="STRING" id="1524254.PHACT_02215"/>
<gene>
    <name evidence="5" type="ORF">PHACT_02215</name>
</gene>
<feature type="domain" description="CzcB-like barrel-sandwich hybrid" evidence="4">
    <location>
        <begin position="77"/>
        <end position="215"/>
    </location>
</feature>
<comment type="caution">
    <text evidence="5">The sequence shown here is derived from an EMBL/GenBank/DDBJ whole genome shotgun (WGS) entry which is preliminary data.</text>
</comment>
<evidence type="ECO:0000313" key="5">
    <source>
        <dbReference type="EMBL" id="OFE12090.1"/>
    </source>
</evidence>
<dbReference type="EMBL" id="MASR01000001">
    <property type="protein sequence ID" value="OFE12090.1"/>
    <property type="molecule type" value="Genomic_DNA"/>
</dbReference>
<dbReference type="Gene3D" id="2.40.30.170">
    <property type="match status" value="1"/>
</dbReference>
<proteinExistence type="inferred from homology"/>
<dbReference type="GO" id="GO:1990281">
    <property type="term" value="C:efflux pump complex"/>
    <property type="evidence" value="ECO:0007669"/>
    <property type="project" value="TreeGrafter"/>
</dbReference>
<dbReference type="AlphaFoldDB" id="A0A1E8CHW5"/>
<dbReference type="Gene3D" id="2.40.50.100">
    <property type="match status" value="1"/>
</dbReference>
<dbReference type="Pfam" id="PF25973">
    <property type="entry name" value="BSH_CzcB"/>
    <property type="match status" value="1"/>
</dbReference>
<dbReference type="RefSeq" id="WP_070115714.1">
    <property type="nucleotide sequence ID" value="NZ_CAXATG010000002.1"/>
</dbReference>
<organism evidence="5 6">
    <name type="scientific">Pseudohongiella acticola</name>
    <dbReference type="NCBI Taxonomy" id="1524254"/>
    <lineage>
        <taxon>Bacteria</taxon>
        <taxon>Pseudomonadati</taxon>
        <taxon>Pseudomonadota</taxon>
        <taxon>Gammaproteobacteria</taxon>
        <taxon>Pseudomonadales</taxon>
        <taxon>Pseudohongiellaceae</taxon>
        <taxon>Pseudohongiella</taxon>
    </lineage>
</organism>
<dbReference type="Gene3D" id="2.40.420.20">
    <property type="match status" value="1"/>
</dbReference>
<feature type="coiled-coil region" evidence="2">
    <location>
        <begin position="115"/>
        <end position="187"/>
    </location>
</feature>
<dbReference type="Gene3D" id="1.10.287.470">
    <property type="entry name" value="Helix hairpin bin"/>
    <property type="match status" value="1"/>
</dbReference>
<keyword evidence="6" id="KW-1185">Reference proteome</keyword>
<dbReference type="NCBIfam" id="TIGR01730">
    <property type="entry name" value="RND_mfp"/>
    <property type="match status" value="1"/>
</dbReference>
<sequence length="374" mass="39777">MPVLPRLPSAVLPLLLFVMITALPACGEESGDTEAEQGTADSNNTPAVPVRIARVSQRSVDDSLRFAGISRARQRATLTFQVGGTLQTRAADIGESVKQGQVLAQLYNPQLEPSRDAAQSRLEQLLTDIAQARRDQVRIEQLHERGVSPLSDLEQQRARVDSLQAAVSNAEASLQQAQRLLAENTLRAPFAGSVEAVLLQPGEFAQAGQPVIRIAARDGMEIEIRVPAYLLREIKPDQTLPVWSSLTGIKGSGNVLEIGTSSSGSNTLFPLVVSLDGNGIHAGEAYEVGIPRRSEAALVIPVSAVMRSAGGLTVFRFSSGHDQNLGTVSRVAVQISELLGEHAVLEGDGLKPADAVVYAGLTRLADGDIVRVLP</sequence>
<evidence type="ECO:0000256" key="1">
    <source>
        <dbReference type="ARBA" id="ARBA00009477"/>
    </source>
</evidence>
<keyword evidence="2" id="KW-0175">Coiled coil</keyword>
<dbReference type="InterPro" id="IPR058647">
    <property type="entry name" value="BSH_CzcB-like"/>
</dbReference>
<dbReference type="GO" id="GO:0015562">
    <property type="term" value="F:efflux transmembrane transporter activity"/>
    <property type="evidence" value="ECO:0007669"/>
    <property type="project" value="TreeGrafter"/>
</dbReference>
<dbReference type="PANTHER" id="PTHR30469">
    <property type="entry name" value="MULTIDRUG RESISTANCE PROTEIN MDTA"/>
    <property type="match status" value="1"/>
</dbReference>
<evidence type="ECO:0000256" key="2">
    <source>
        <dbReference type="SAM" id="Coils"/>
    </source>
</evidence>
<evidence type="ECO:0000256" key="3">
    <source>
        <dbReference type="SAM" id="SignalP"/>
    </source>
</evidence>
<dbReference type="PANTHER" id="PTHR30469:SF15">
    <property type="entry name" value="HLYD FAMILY OF SECRETION PROTEINS"/>
    <property type="match status" value="1"/>
</dbReference>
<evidence type="ECO:0000259" key="4">
    <source>
        <dbReference type="Pfam" id="PF25973"/>
    </source>
</evidence>
<comment type="similarity">
    <text evidence="1">Belongs to the membrane fusion protein (MFP) (TC 8.A.1) family.</text>
</comment>
<accession>A0A1E8CHW5</accession>
<feature type="chain" id="PRO_5009212095" description="CzcB-like barrel-sandwich hybrid domain-containing protein" evidence="3">
    <location>
        <begin position="28"/>
        <end position="374"/>
    </location>
</feature>
<reference evidence="6" key="1">
    <citation type="submission" date="2016-07" db="EMBL/GenBank/DDBJ databases">
        <authorList>
            <person name="Florea S."/>
            <person name="Webb J.S."/>
            <person name="Jaromczyk J."/>
            <person name="Schardl C.L."/>
        </authorList>
    </citation>
    <scope>NUCLEOTIDE SEQUENCE [LARGE SCALE GENOMIC DNA]</scope>
    <source>
        <strain evidence="6">KCTC 42131</strain>
    </source>
</reference>
<dbReference type="InterPro" id="IPR006143">
    <property type="entry name" value="RND_pump_MFP"/>
</dbReference>
<dbReference type="Proteomes" id="UP000175669">
    <property type="component" value="Unassembled WGS sequence"/>
</dbReference>
<protein>
    <recommendedName>
        <fullName evidence="4">CzcB-like barrel-sandwich hybrid domain-containing protein</fullName>
    </recommendedName>
</protein>
<dbReference type="OrthoDB" id="6819088at2"/>
<name>A0A1E8CHW5_9GAMM</name>
<feature type="signal peptide" evidence="3">
    <location>
        <begin position="1"/>
        <end position="27"/>
    </location>
</feature>
<evidence type="ECO:0000313" key="6">
    <source>
        <dbReference type="Proteomes" id="UP000175669"/>
    </source>
</evidence>
<keyword evidence="3" id="KW-0732">Signal</keyword>